<dbReference type="Proteomes" id="UP001162483">
    <property type="component" value="Unassembled WGS sequence"/>
</dbReference>
<reference evidence="2" key="1">
    <citation type="submission" date="2023-05" db="EMBL/GenBank/DDBJ databases">
        <authorList>
            <person name="Stuckert A."/>
        </authorList>
    </citation>
    <scope>NUCLEOTIDE SEQUENCE</scope>
</reference>
<organism evidence="2 3">
    <name type="scientific">Staurois parvus</name>
    <dbReference type="NCBI Taxonomy" id="386267"/>
    <lineage>
        <taxon>Eukaryota</taxon>
        <taxon>Metazoa</taxon>
        <taxon>Chordata</taxon>
        <taxon>Craniata</taxon>
        <taxon>Vertebrata</taxon>
        <taxon>Euteleostomi</taxon>
        <taxon>Amphibia</taxon>
        <taxon>Batrachia</taxon>
        <taxon>Anura</taxon>
        <taxon>Neobatrachia</taxon>
        <taxon>Ranoidea</taxon>
        <taxon>Ranidae</taxon>
        <taxon>Staurois</taxon>
    </lineage>
</organism>
<keyword evidence="3" id="KW-1185">Reference proteome</keyword>
<keyword evidence="1" id="KW-0472">Membrane</keyword>
<proteinExistence type="predicted"/>
<sequence>PWAIGDHGAPVSLPKLKKAYEKGIRGISPGPSGSFQMVIPPLTPSHAVSNILIFSELVLPFLIIYLCVLYHITSQQSSLEHD</sequence>
<evidence type="ECO:0000313" key="3">
    <source>
        <dbReference type="Proteomes" id="UP001162483"/>
    </source>
</evidence>
<evidence type="ECO:0000256" key="1">
    <source>
        <dbReference type="SAM" id="Phobius"/>
    </source>
</evidence>
<protein>
    <submittedName>
        <fullName evidence="2">Uncharacterized protein</fullName>
    </submittedName>
</protein>
<accession>A0ABN9FPP2</accession>
<comment type="caution">
    <text evidence="2">The sequence shown here is derived from an EMBL/GenBank/DDBJ whole genome shotgun (WGS) entry which is preliminary data.</text>
</comment>
<keyword evidence="1" id="KW-1133">Transmembrane helix</keyword>
<gene>
    <name evidence="2" type="ORF">SPARVUS_LOCUS12404043</name>
</gene>
<name>A0ABN9FPP2_9NEOB</name>
<evidence type="ECO:0000313" key="2">
    <source>
        <dbReference type="EMBL" id="CAI9598478.1"/>
    </source>
</evidence>
<dbReference type="EMBL" id="CATNWA010017166">
    <property type="protein sequence ID" value="CAI9598478.1"/>
    <property type="molecule type" value="Genomic_DNA"/>
</dbReference>
<feature type="transmembrane region" description="Helical" evidence="1">
    <location>
        <begin position="51"/>
        <end position="72"/>
    </location>
</feature>
<keyword evidence="1" id="KW-0812">Transmembrane</keyword>
<feature type="non-terminal residue" evidence="2">
    <location>
        <position position="1"/>
    </location>
</feature>